<evidence type="ECO:0000313" key="2">
    <source>
        <dbReference type="EMBL" id="CAF1543843.1"/>
    </source>
</evidence>
<reference evidence="2" key="1">
    <citation type="submission" date="2021-02" db="EMBL/GenBank/DDBJ databases">
        <authorList>
            <person name="Nowell W R."/>
        </authorList>
    </citation>
    <scope>NUCLEOTIDE SEQUENCE</scope>
</reference>
<organism evidence="2 3">
    <name type="scientific">Rotaria sordida</name>
    <dbReference type="NCBI Taxonomy" id="392033"/>
    <lineage>
        <taxon>Eukaryota</taxon>
        <taxon>Metazoa</taxon>
        <taxon>Spiralia</taxon>
        <taxon>Gnathifera</taxon>
        <taxon>Rotifera</taxon>
        <taxon>Eurotatoria</taxon>
        <taxon>Bdelloidea</taxon>
        <taxon>Philodinida</taxon>
        <taxon>Philodinidae</taxon>
        <taxon>Rotaria</taxon>
    </lineage>
</organism>
<accession>A0A815WEK0</accession>
<name>A0A815WEK0_9BILA</name>
<sequence>MEEQMKKNSGCENNAIIQDFEQMIKDYTEEINLFKQTVKNEKDALKSEDIFPLVGSVYRLPVNGKKFVN</sequence>
<feature type="coiled-coil region" evidence="1">
    <location>
        <begin position="17"/>
        <end position="44"/>
    </location>
</feature>
<protein>
    <submittedName>
        <fullName evidence="2">Uncharacterized protein</fullName>
    </submittedName>
</protein>
<proteinExistence type="predicted"/>
<keyword evidence="3" id="KW-1185">Reference proteome</keyword>
<evidence type="ECO:0000256" key="1">
    <source>
        <dbReference type="SAM" id="Coils"/>
    </source>
</evidence>
<keyword evidence="1" id="KW-0175">Coiled coil</keyword>
<dbReference type="AlphaFoldDB" id="A0A815WEK0"/>
<evidence type="ECO:0000313" key="3">
    <source>
        <dbReference type="Proteomes" id="UP000663870"/>
    </source>
</evidence>
<comment type="caution">
    <text evidence="2">The sequence shown here is derived from an EMBL/GenBank/DDBJ whole genome shotgun (WGS) entry which is preliminary data.</text>
</comment>
<feature type="non-terminal residue" evidence="2">
    <location>
        <position position="69"/>
    </location>
</feature>
<gene>
    <name evidence="2" type="ORF">JXQ802_LOCUS43141</name>
</gene>
<dbReference type="Proteomes" id="UP000663870">
    <property type="component" value="Unassembled WGS sequence"/>
</dbReference>
<dbReference type="EMBL" id="CAJNOL010003050">
    <property type="protein sequence ID" value="CAF1543843.1"/>
    <property type="molecule type" value="Genomic_DNA"/>
</dbReference>